<evidence type="ECO:0000313" key="2">
    <source>
        <dbReference type="Proteomes" id="UP000056209"/>
    </source>
</evidence>
<keyword evidence="2" id="KW-1185">Reference proteome</keyword>
<sequence>MSLRLSARVDLDGVVHKHDKSGFPLTELTLALPSGVDLRLLRRAARGQKSGKEDVTARLHVEDEDGNRRTFNLVFVRSSTKDFVYGIVMQLDFNPRHNLEHYLSGYVMRDTEGAPPFLDFDVEIRPINASPLLEAAQGLQDTLNGSDTLESVTISYQGKSATLTSQTRAATSAALTQAIRENRESN</sequence>
<dbReference type="RefSeq" id="WP_058980213.1">
    <property type="nucleotide sequence ID" value="NZ_BCMS01000006.1"/>
</dbReference>
<dbReference type="AlphaFoldDB" id="A0A100HQT8"/>
<name>A0A100HQT8_9DEIO</name>
<dbReference type="EMBL" id="BCMS01000006">
    <property type="protein sequence ID" value="GAQ23989.1"/>
    <property type="molecule type" value="Genomic_DNA"/>
</dbReference>
<dbReference type="Proteomes" id="UP000056209">
    <property type="component" value="Unassembled WGS sequence"/>
</dbReference>
<accession>A0A100HQT8</accession>
<dbReference type="OrthoDB" id="9904306at2"/>
<comment type="caution">
    <text evidence="1">The sequence shown here is derived from an EMBL/GenBank/DDBJ whole genome shotgun (WGS) entry which is preliminary data.</text>
</comment>
<proteinExistence type="predicted"/>
<evidence type="ECO:0000313" key="1">
    <source>
        <dbReference type="EMBL" id="GAQ23989.1"/>
    </source>
</evidence>
<reference evidence="2" key="1">
    <citation type="submission" date="2015-11" db="EMBL/GenBank/DDBJ databases">
        <title>Draft Genome Sequence of the Radioresistant Bacterium Deinococcus grandis, Isolated from Freshwater Fish in Japan.</title>
        <authorList>
            <person name="Satoh K."/>
            <person name="Onodera T."/>
            <person name="Omoso K."/>
            <person name="Takeda-Yano K."/>
            <person name="Katayama T."/>
            <person name="Oono Y."/>
            <person name="Narumi I."/>
        </authorList>
    </citation>
    <scope>NUCLEOTIDE SEQUENCE [LARGE SCALE GENOMIC DNA]</scope>
    <source>
        <strain evidence="2">ATCC 43672</strain>
    </source>
</reference>
<organism evidence="1 2">
    <name type="scientific">Deinococcus grandis</name>
    <dbReference type="NCBI Taxonomy" id="57498"/>
    <lineage>
        <taxon>Bacteria</taxon>
        <taxon>Thermotogati</taxon>
        <taxon>Deinococcota</taxon>
        <taxon>Deinococci</taxon>
        <taxon>Deinococcales</taxon>
        <taxon>Deinococcaceae</taxon>
        <taxon>Deinococcus</taxon>
    </lineage>
</organism>
<gene>
    <name evidence="1" type="ORF">DEIGR_400122</name>
</gene>
<protein>
    <submittedName>
        <fullName evidence="1">Uncharacterized protein</fullName>
    </submittedName>
</protein>